<dbReference type="Proteomes" id="UP000004995">
    <property type="component" value="Unassembled WGS sequence"/>
</dbReference>
<accession>K3Z9Z1</accession>
<reference evidence="2" key="1">
    <citation type="journal article" date="2012" name="Nat. Biotechnol.">
        <title>Reference genome sequence of the model plant Setaria.</title>
        <authorList>
            <person name="Bennetzen J.L."/>
            <person name="Schmutz J."/>
            <person name="Wang H."/>
            <person name="Percifield R."/>
            <person name="Hawkins J."/>
            <person name="Pontaroli A.C."/>
            <person name="Estep M."/>
            <person name="Feng L."/>
            <person name="Vaughn J.N."/>
            <person name="Grimwood J."/>
            <person name="Jenkins J."/>
            <person name="Barry K."/>
            <person name="Lindquist E."/>
            <person name="Hellsten U."/>
            <person name="Deshpande S."/>
            <person name="Wang X."/>
            <person name="Wu X."/>
            <person name="Mitros T."/>
            <person name="Triplett J."/>
            <person name="Yang X."/>
            <person name="Ye C.Y."/>
            <person name="Mauro-Herrera M."/>
            <person name="Wang L."/>
            <person name="Li P."/>
            <person name="Sharma M."/>
            <person name="Sharma R."/>
            <person name="Ronald P.C."/>
            <person name="Panaud O."/>
            <person name="Kellogg E.A."/>
            <person name="Brutnell T.P."/>
            <person name="Doust A.N."/>
            <person name="Tuskan G.A."/>
            <person name="Rokhsar D."/>
            <person name="Devos K.M."/>
        </authorList>
    </citation>
    <scope>NUCLEOTIDE SEQUENCE [LARGE SCALE GENOMIC DNA]</scope>
    <source>
        <strain evidence="2">cv. Yugu1</strain>
    </source>
</reference>
<keyword evidence="2" id="KW-1185">Reference proteome</keyword>
<dbReference type="InParanoid" id="K3Z9Z1"/>
<dbReference type="AlphaFoldDB" id="K3Z9Z1"/>
<dbReference type="HOGENOM" id="CLU_1449990_0_0_1"/>
<proteinExistence type="predicted"/>
<name>K3Z9Z1_SETIT</name>
<dbReference type="EMBL" id="AGNK02001472">
    <property type="status" value="NOT_ANNOTATED_CDS"/>
    <property type="molecule type" value="Genomic_DNA"/>
</dbReference>
<evidence type="ECO:0000313" key="1">
    <source>
        <dbReference type="EnsemblPlants" id="KQL13715"/>
    </source>
</evidence>
<organism evidence="1 2">
    <name type="scientific">Setaria italica</name>
    <name type="common">Foxtail millet</name>
    <name type="synonym">Panicum italicum</name>
    <dbReference type="NCBI Taxonomy" id="4555"/>
    <lineage>
        <taxon>Eukaryota</taxon>
        <taxon>Viridiplantae</taxon>
        <taxon>Streptophyta</taxon>
        <taxon>Embryophyta</taxon>
        <taxon>Tracheophyta</taxon>
        <taxon>Spermatophyta</taxon>
        <taxon>Magnoliopsida</taxon>
        <taxon>Liliopsida</taxon>
        <taxon>Poales</taxon>
        <taxon>Poaceae</taxon>
        <taxon>PACMAD clade</taxon>
        <taxon>Panicoideae</taxon>
        <taxon>Panicodae</taxon>
        <taxon>Paniceae</taxon>
        <taxon>Cenchrinae</taxon>
        <taxon>Setaria</taxon>
    </lineage>
</organism>
<reference evidence="1" key="2">
    <citation type="submission" date="2018-08" db="UniProtKB">
        <authorList>
            <consortium name="EnsemblPlants"/>
        </authorList>
    </citation>
    <scope>IDENTIFICATION</scope>
    <source>
        <strain evidence="1">Yugu1</strain>
    </source>
</reference>
<protein>
    <submittedName>
        <fullName evidence="1">Uncharacterized protein</fullName>
    </submittedName>
</protein>
<evidence type="ECO:0000313" key="2">
    <source>
        <dbReference type="Proteomes" id="UP000004995"/>
    </source>
</evidence>
<dbReference type="EnsemblPlants" id="KQL13715">
    <property type="protein sequence ID" value="KQL13715"/>
    <property type="gene ID" value="SETIT_023362mg"/>
</dbReference>
<sequence length="187" mass="20707">MSKEKQVPERTTMFLHIPGPDIGDKCNAIVGPVLIVGGGRRRTPFLVGAFRRRAPLLGFPVLGRQVDAGLFSRRLRRAVVQRAPVGHRRHPRLLSVPYLGAEGAVVHRRVRAAVVHHECEVVVLGILVDFVANCCWVLDREGDVRGGDADEDGGRDGVHHQASYQGYKYDVLVAPFSGRRDLDRHGR</sequence>
<dbReference type="Gramene" id="KQL13715">
    <property type="protein sequence ID" value="KQL13715"/>
    <property type="gene ID" value="SETIT_023362mg"/>
</dbReference>